<reference evidence="1" key="1">
    <citation type="submission" date="2022-06" db="EMBL/GenBank/DDBJ databases">
        <title>Phylogenomic reconstructions and comparative analyses of Kickxellomycotina fungi.</title>
        <authorList>
            <person name="Reynolds N.K."/>
            <person name="Stajich J.E."/>
            <person name="Barry K."/>
            <person name="Grigoriev I.V."/>
            <person name="Crous P."/>
            <person name="Smith M.E."/>
        </authorList>
    </citation>
    <scope>NUCLEOTIDE SEQUENCE</scope>
    <source>
        <strain evidence="1">RSA 2271</strain>
    </source>
</reference>
<gene>
    <name evidence="1" type="ORF">EV182_001875</name>
</gene>
<dbReference type="EMBL" id="JAMZIH010000330">
    <property type="protein sequence ID" value="KAJ1679525.1"/>
    <property type="molecule type" value="Genomic_DNA"/>
</dbReference>
<evidence type="ECO:0000313" key="2">
    <source>
        <dbReference type="Proteomes" id="UP001145114"/>
    </source>
</evidence>
<feature type="non-terminal residue" evidence="1">
    <location>
        <position position="162"/>
    </location>
</feature>
<accession>A0ACC1HW29</accession>
<evidence type="ECO:0000313" key="1">
    <source>
        <dbReference type="EMBL" id="KAJ1679525.1"/>
    </source>
</evidence>
<protein>
    <submittedName>
        <fullName evidence="1">Uncharacterized protein</fullName>
    </submittedName>
</protein>
<dbReference type="Proteomes" id="UP001145114">
    <property type="component" value="Unassembled WGS sequence"/>
</dbReference>
<name>A0ACC1HW29_9FUNG</name>
<sequence>MPRIFQPNTKIQLTNVSIVRLKKGGKRFEIACYKNKVSEWRSGVEKDLSEVLQVEQIFTNVSKGQVAKHEDLVKVFNTDNAEEIIMQILKKGEQQVSEKERGHKLDEISRDIATTIAEKCINPQTKRAYTVNIIEKAMGDLHYSVNPNKSTKQQALEVIKLL</sequence>
<keyword evidence="2" id="KW-1185">Reference proteome</keyword>
<proteinExistence type="predicted"/>
<comment type="caution">
    <text evidence="1">The sequence shown here is derived from an EMBL/GenBank/DDBJ whole genome shotgun (WGS) entry which is preliminary data.</text>
</comment>
<organism evidence="1 2">
    <name type="scientific">Spiromyces aspiralis</name>
    <dbReference type="NCBI Taxonomy" id="68401"/>
    <lineage>
        <taxon>Eukaryota</taxon>
        <taxon>Fungi</taxon>
        <taxon>Fungi incertae sedis</taxon>
        <taxon>Zoopagomycota</taxon>
        <taxon>Kickxellomycotina</taxon>
        <taxon>Kickxellomycetes</taxon>
        <taxon>Kickxellales</taxon>
        <taxon>Kickxellaceae</taxon>
        <taxon>Spiromyces</taxon>
    </lineage>
</organism>